<feature type="compositionally biased region" description="Basic and acidic residues" evidence="7">
    <location>
        <begin position="419"/>
        <end position="432"/>
    </location>
</feature>
<comment type="caution">
    <text evidence="9">The sequence shown here is derived from an EMBL/GenBank/DDBJ whole genome shotgun (WGS) entry which is preliminary data.</text>
</comment>
<dbReference type="Pfam" id="PF02652">
    <property type="entry name" value="Lactate_perm"/>
    <property type="match status" value="2"/>
</dbReference>
<feature type="compositionally biased region" description="Low complexity" evidence="7">
    <location>
        <begin position="519"/>
        <end position="528"/>
    </location>
</feature>
<evidence type="ECO:0000256" key="4">
    <source>
        <dbReference type="ARBA" id="ARBA00022692"/>
    </source>
</evidence>
<evidence type="ECO:0000256" key="3">
    <source>
        <dbReference type="ARBA" id="ARBA00022475"/>
    </source>
</evidence>
<feature type="transmembrane region" description="Helical" evidence="8">
    <location>
        <begin position="196"/>
        <end position="220"/>
    </location>
</feature>
<dbReference type="Proteomes" id="UP001153069">
    <property type="component" value="Unassembled WGS sequence"/>
</dbReference>
<protein>
    <submittedName>
        <fullName evidence="9">L-lactate permease</fullName>
    </submittedName>
</protein>
<keyword evidence="2" id="KW-0813">Transport</keyword>
<feature type="region of interest" description="Disordered" evidence="7">
    <location>
        <begin position="356"/>
        <end position="393"/>
    </location>
</feature>
<reference evidence="9" key="1">
    <citation type="submission" date="2020-06" db="EMBL/GenBank/DDBJ databases">
        <authorList>
            <consortium name="Plant Systems Biology data submission"/>
        </authorList>
    </citation>
    <scope>NUCLEOTIDE SEQUENCE</scope>
    <source>
        <strain evidence="9">D6</strain>
    </source>
</reference>
<comment type="subcellular location">
    <subcellularLocation>
        <location evidence="1">Cell membrane</location>
        <topology evidence="1">Multi-pass membrane protein</topology>
    </subcellularLocation>
</comment>
<feature type="transmembrane region" description="Helical" evidence="8">
    <location>
        <begin position="783"/>
        <end position="803"/>
    </location>
</feature>
<evidence type="ECO:0000256" key="1">
    <source>
        <dbReference type="ARBA" id="ARBA00004651"/>
    </source>
</evidence>
<feature type="compositionally biased region" description="Acidic residues" evidence="7">
    <location>
        <begin position="372"/>
        <end position="382"/>
    </location>
</feature>
<keyword evidence="6 8" id="KW-0472">Membrane</keyword>
<feature type="compositionally biased region" description="Acidic residues" evidence="7">
    <location>
        <begin position="479"/>
        <end position="488"/>
    </location>
</feature>
<feature type="region of interest" description="Disordered" evidence="7">
    <location>
        <begin position="411"/>
        <end position="564"/>
    </location>
</feature>
<keyword evidence="5 8" id="KW-1133">Transmembrane helix</keyword>
<dbReference type="PANTHER" id="PTHR30003">
    <property type="entry name" value="L-LACTATE PERMEASE"/>
    <property type="match status" value="1"/>
</dbReference>
<feature type="transmembrane region" description="Helical" evidence="8">
    <location>
        <begin position="815"/>
        <end position="832"/>
    </location>
</feature>
<feature type="transmembrane region" description="Helical" evidence="8">
    <location>
        <begin position="90"/>
        <end position="108"/>
    </location>
</feature>
<dbReference type="GO" id="GO:0005886">
    <property type="term" value="C:plasma membrane"/>
    <property type="evidence" value="ECO:0007669"/>
    <property type="project" value="UniProtKB-SubCell"/>
</dbReference>
<dbReference type="EMBL" id="CAICTM010001118">
    <property type="protein sequence ID" value="CAB9520620.1"/>
    <property type="molecule type" value="Genomic_DNA"/>
</dbReference>
<evidence type="ECO:0000256" key="8">
    <source>
        <dbReference type="SAM" id="Phobius"/>
    </source>
</evidence>
<name>A0A9N8EHR8_9STRA</name>
<gene>
    <name evidence="9" type="ORF">SEMRO_1120_G243350.1</name>
</gene>
<dbReference type="OrthoDB" id="2266445at2759"/>
<sequence length="834" mass="89897">MSEPDLEFTVDVNDPNLLPVTLSPVAFLMNATTNNGTTSSDDTTFEYVCQDNSPEHLDVCPTTCVGLDDCLGCECQVLFLTDTGGPWGEVMDVLFCLLPIIYLIIVTIKPNPTPTTTSLPMSAAIMFLVRLMYLGSNPILTSACVILGVHEAITPLSIMAGAITLFETMEATKCLPYMMREMKALTNGHKVAETMLLFGFATLVEGASGFGTPVALGAPMLVSTGNPPLESVVIMLVFNTFATVWGAVGTPLWFGFGSLDLTEDQFLEISMKAAICMLVSSFILIPFILTILIPFAVVKRNIIFLFLSIGCVMGPLVGLATINYEFPSLIGGLVGCGLNAILIKFKVGMAEQNDDDFAESAKPAAESTNEAGGEEDDDEDNNDPNRGYHRAISDLTEIPVKSVTFQGTTTLASTTAPTKEAESHATTDKSDNDETAGDGANASKDDKEVEAGDDDGSIKNLKSSMTGNWNIEVQKDNDEAPNMEEENENGSRTVVYVAPSTSVNSNGDIEAPAKESNENGEQQQQQQSDEGETMEPTQLFPEETETTQKPTASMKQSSTSREDALLGPRKSYAEGYLVEVILRTFPIWGVVLTLILTRVETFGIKPVLNQQSPYWEVQFGTYGDFRLSVAAVLQLRHILTYPNLNWKYELFYIPFLVPFVVISCLTMLIFRKDLTCSPRDIASTVSSRLANPAIAVCGALILVQLMIKNGTESPAFLLGVVLAGWFKQGFVVIAPLLGALGSFFSGSTTVSNLTFGEIQMIAAEEIGISTTSMLALQAYGASAGNGICLNNIIAALAVVGLNVSEGQILMRTCKYVFASTTISTIVMLALFIRF</sequence>
<dbReference type="GO" id="GO:0015295">
    <property type="term" value="F:solute:proton symporter activity"/>
    <property type="evidence" value="ECO:0007669"/>
    <property type="project" value="TreeGrafter"/>
</dbReference>
<evidence type="ECO:0000313" key="10">
    <source>
        <dbReference type="Proteomes" id="UP001153069"/>
    </source>
</evidence>
<feature type="transmembrane region" description="Helical" evidence="8">
    <location>
        <begin position="128"/>
        <end position="150"/>
    </location>
</feature>
<feature type="transmembrane region" description="Helical" evidence="8">
    <location>
        <begin position="302"/>
        <end position="322"/>
    </location>
</feature>
<accession>A0A9N8EHR8</accession>
<feature type="transmembrane region" description="Helical" evidence="8">
    <location>
        <begin position="275"/>
        <end position="296"/>
    </location>
</feature>
<keyword evidence="10" id="KW-1185">Reference proteome</keyword>
<evidence type="ECO:0000256" key="5">
    <source>
        <dbReference type="ARBA" id="ARBA00022989"/>
    </source>
</evidence>
<dbReference type="AlphaFoldDB" id="A0A9N8EHR8"/>
<feature type="transmembrane region" description="Helical" evidence="8">
    <location>
        <begin position="690"/>
        <end position="707"/>
    </location>
</feature>
<evidence type="ECO:0000256" key="6">
    <source>
        <dbReference type="ARBA" id="ARBA00023136"/>
    </source>
</evidence>
<dbReference type="PANTHER" id="PTHR30003:SF0">
    <property type="entry name" value="GLYCOLATE PERMEASE GLCA-RELATED"/>
    <property type="match status" value="1"/>
</dbReference>
<dbReference type="InterPro" id="IPR003804">
    <property type="entry name" value="Lactate_perm"/>
</dbReference>
<organism evidence="9 10">
    <name type="scientific">Seminavis robusta</name>
    <dbReference type="NCBI Taxonomy" id="568900"/>
    <lineage>
        <taxon>Eukaryota</taxon>
        <taxon>Sar</taxon>
        <taxon>Stramenopiles</taxon>
        <taxon>Ochrophyta</taxon>
        <taxon>Bacillariophyta</taxon>
        <taxon>Bacillariophyceae</taxon>
        <taxon>Bacillariophycidae</taxon>
        <taxon>Naviculales</taxon>
        <taxon>Naviculaceae</taxon>
        <taxon>Seminavis</taxon>
    </lineage>
</organism>
<proteinExistence type="predicted"/>
<feature type="compositionally biased region" description="Polar residues" evidence="7">
    <location>
        <begin position="547"/>
        <end position="559"/>
    </location>
</feature>
<keyword evidence="4 8" id="KW-0812">Transmembrane</keyword>
<feature type="transmembrane region" description="Helical" evidence="8">
    <location>
        <begin position="714"/>
        <end position="737"/>
    </location>
</feature>
<feature type="compositionally biased region" description="Polar residues" evidence="7">
    <location>
        <begin position="460"/>
        <end position="471"/>
    </location>
</feature>
<feature type="transmembrane region" description="Helical" evidence="8">
    <location>
        <begin position="232"/>
        <end position="254"/>
    </location>
</feature>
<evidence type="ECO:0000256" key="2">
    <source>
        <dbReference type="ARBA" id="ARBA00022448"/>
    </source>
</evidence>
<dbReference type="GO" id="GO:0015129">
    <property type="term" value="F:lactate transmembrane transporter activity"/>
    <property type="evidence" value="ECO:0007669"/>
    <property type="project" value="InterPro"/>
</dbReference>
<evidence type="ECO:0000256" key="7">
    <source>
        <dbReference type="SAM" id="MobiDB-lite"/>
    </source>
</evidence>
<feature type="transmembrane region" description="Helical" evidence="8">
    <location>
        <begin position="651"/>
        <end position="670"/>
    </location>
</feature>
<evidence type="ECO:0000313" key="9">
    <source>
        <dbReference type="EMBL" id="CAB9520620.1"/>
    </source>
</evidence>
<keyword evidence="3" id="KW-1003">Cell membrane</keyword>